<evidence type="ECO:0000259" key="4">
    <source>
        <dbReference type="PROSITE" id="PS01124"/>
    </source>
</evidence>
<dbReference type="Proteomes" id="UP000236745">
    <property type="component" value="Unassembled WGS sequence"/>
</dbReference>
<evidence type="ECO:0000256" key="2">
    <source>
        <dbReference type="ARBA" id="ARBA00023163"/>
    </source>
</evidence>
<protein>
    <submittedName>
        <fullName evidence="5">Transcriptional regulator, AraC family</fullName>
    </submittedName>
</protein>
<feature type="compositionally biased region" description="Polar residues" evidence="3">
    <location>
        <begin position="1"/>
        <end position="10"/>
    </location>
</feature>
<feature type="region of interest" description="Disordered" evidence="3">
    <location>
        <begin position="1"/>
        <end position="29"/>
    </location>
</feature>
<feature type="domain" description="HTH araC/xylS-type" evidence="4">
    <location>
        <begin position="244"/>
        <end position="342"/>
    </location>
</feature>
<dbReference type="PANTHER" id="PTHR47893:SF1">
    <property type="entry name" value="REGULATORY PROTEIN PCHR"/>
    <property type="match status" value="1"/>
</dbReference>
<sequence length="342" mass="37399">MQLTSVSSELSSHKRSHNRSAPCPGLNHGDLLSNASAHVQNYQLSARRSHKSPILLGHLATEQLQPGLQLHMVDATIAQPFGFEAELEPCLKVSIVLRGQTRLSYGTRHLDMGPGFGRREGRGASVANVIALNEREGFSQQAREGDIRRSLTLSLSPVWLEQQGLNSEEVARFSASHLKTLEWQLPEAIHLLADQLFAYTAQDAAARLVREGFALSLAGGLISRINSGEEAAGRQASDTSRRGQRLLELLHSGEADLLSMAQIGDRLGMSAATLQRHARNTLGMSLNRYLRTRRLEKAYRALASQQMGIAEAALLAGYGHPANFTTAFRRQFGICPTELNGH</sequence>
<organism evidence="5 6">
    <name type="scientific">Marinobacterium lutimaris</name>
    <dbReference type="NCBI Taxonomy" id="568106"/>
    <lineage>
        <taxon>Bacteria</taxon>
        <taxon>Pseudomonadati</taxon>
        <taxon>Pseudomonadota</taxon>
        <taxon>Gammaproteobacteria</taxon>
        <taxon>Oceanospirillales</taxon>
        <taxon>Oceanospirillaceae</taxon>
        <taxon>Marinobacterium</taxon>
    </lineage>
</organism>
<dbReference type="EMBL" id="FNVQ01000001">
    <property type="protein sequence ID" value="SEF94266.1"/>
    <property type="molecule type" value="Genomic_DNA"/>
</dbReference>
<dbReference type="InterPro" id="IPR018060">
    <property type="entry name" value="HTH_AraC"/>
</dbReference>
<dbReference type="InterPro" id="IPR053142">
    <property type="entry name" value="PchR_regulatory_protein"/>
</dbReference>
<dbReference type="SMART" id="SM00342">
    <property type="entry name" value="HTH_ARAC"/>
    <property type="match status" value="1"/>
</dbReference>
<keyword evidence="1" id="KW-0805">Transcription regulation</keyword>
<dbReference type="Pfam" id="PF12833">
    <property type="entry name" value="HTH_18"/>
    <property type="match status" value="1"/>
</dbReference>
<reference evidence="5 6" key="1">
    <citation type="submission" date="2016-10" db="EMBL/GenBank/DDBJ databases">
        <authorList>
            <person name="de Groot N.N."/>
        </authorList>
    </citation>
    <scope>NUCLEOTIDE SEQUENCE [LARGE SCALE GENOMIC DNA]</scope>
    <source>
        <strain evidence="5 6">DSM 22012</strain>
    </source>
</reference>
<name>A0A1H5W4W8_9GAMM</name>
<evidence type="ECO:0000313" key="6">
    <source>
        <dbReference type="Proteomes" id="UP000236745"/>
    </source>
</evidence>
<dbReference type="GO" id="GO:0043565">
    <property type="term" value="F:sequence-specific DNA binding"/>
    <property type="evidence" value="ECO:0007669"/>
    <property type="project" value="InterPro"/>
</dbReference>
<dbReference type="PROSITE" id="PS01124">
    <property type="entry name" value="HTH_ARAC_FAMILY_2"/>
    <property type="match status" value="1"/>
</dbReference>
<accession>A0A1H5W4W8</accession>
<evidence type="ECO:0000313" key="5">
    <source>
        <dbReference type="EMBL" id="SEF94266.1"/>
    </source>
</evidence>
<dbReference type="AlphaFoldDB" id="A0A1H5W4W8"/>
<dbReference type="GO" id="GO:0003700">
    <property type="term" value="F:DNA-binding transcription factor activity"/>
    <property type="evidence" value="ECO:0007669"/>
    <property type="project" value="InterPro"/>
</dbReference>
<proteinExistence type="predicted"/>
<dbReference type="Gene3D" id="1.10.10.60">
    <property type="entry name" value="Homeodomain-like"/>
    <property type="match status" value="1"/>
</dbReference>
<keyword evidence="6" id="KW-1185">Reference proteome</keyword>
<evidence type="ECO:0000256" key="3">
    <source>
        <dbReference type="SAM" id="MobiDB-lite"/>
    </source>
</evidence>
<evidence type="ECO:0000256" key="1">
    <source>
        <dbReference type="ARBA" id="ARBA00023015"/>
    </source>
</evidence>
<dbReference type="SUPFAM" id="SSF46689">
    <property type="entry name" value="Homeodomain-like"/>
    <property type="match status" value="1"/>
</dbReference>
<gene>
    <name evidence="5" type="ORF">SAMN05444390_101935</name>
</gene>
<dbReference type="InterPro" id="IPR009057">
    <property type="entry name" value="Homeodomain-like_sf"/>
</dbReference>
<dbReference type="PANTHER" id="PTHR47893">
    <property type="entry name" value="REGULATORY PROTEIN PCHR"/>
    <property type="match status" value="1"/>
</dbReference>
<keyword evidence="2" id="KW-0804">Transcription</keyword>